<evidence type="ECO:0000313" key="2">
    <source>
        <dbReference type="EMBL" id="SFH78177.1"/>
    </source>
</evidence>
<protein>
    <submittedName>
        <fullName evidence="2">Putative phosphoesterase</fullName>
    </submittedName>
</protein>
<evidence type="ECO:0000259" key="1">
    <source>
        <dbReference type="Pfam" id="PF00149"/>
    </source>
</evidence>
<dbReference type="InterPro" id="IPR022302">
    <property type="entry name" value="Phosphoesterase_putative"/>
</dbReference>
<gene>
    <name evidence="2" type="ORF">SAMN04489868_12325</name>
</gene>
<dbReference type="RefSeq" id="WP_092092795.1">
    <property type="nucleotide sequence ID" value="NZ_FOQE01000023.1"/>
</dbReference>
<dbReference type="PANTHER" id="PTHR36492:SF2">
    <property type="entry name" value="[ACYL-CARRIER-PROTEIN] PHOSPHODIESTERASE PPTH"/>
    <property type="match status" value="1"/>
</dbReference>
<name>A0A1I3CUS2_9LACT</name>
<feature type="domain" description="Calcineurin-like phosphoesterase" evidence="1">
    <location>
        <begin position="1"/>
        <end position="232"/>
    </location>
</feature>
<dbReference type="EMBL" id="FOQE01000023">
    <property type="protein sequence ID" value="SFH78177.1"/>
    <property type="molecule type" value="Genomic_DNA"/>
</dbReference>
<dbReference type="OrthoDB" id="113290at2"/>
<organism evidence="2 3">
    <name type="scientific">Pisciglobus halotolerans</name>
    <dbReference type="NCBI Taxonomy" id="745365"/>
    <lineage>
        <taxon>Bacteria</taxon>
        <taxon>Bacillati</taxon>
        <taxon>Bacillota</taxon>
        <taxon>Bacilli</taxon>
        <taxon>Lactobacillales</taxon>
        <taxon>Carnobacteriaceae</taxon>
    </lineage>
</organism>
<keyword evidence="3" id="KW-1185">Reference proteome</keyword>
<accession>A0A1I3CUS2</accession>
<reference evidence="2 3" key="1">
    <citation type="submission" date="2016-10" db="EMBL/GenBank/DDBJ databases">
        <authorList>
            <person name="de Groot N.N."/>
        </authorList>
    </citation>
    <scope>NUCLEOTIDE SEQUENCE [LARGE SCALE GENOMIC DNA]</scope>
    <source>
        <strain evidence="2 3">DSM 27630</strain>
    </source>
</reference>
<sequence length="274" mass="32179">MKIGVISDLHIDSNQKAMSREKDFSRSLADQLNQQAVEVLLLAGDISSDYRLSQSFIENVKQQTNCKILFVPGNHDFWSRKNGETDTAGIYTYFKEQEESILERPFLLNDEWAVVGNAGWYDYGYADQKQYTKADFDRMKYRIGAWNDKYYVHWNEKNQVVADWMLGKIEKDLQQIGERKVILMTHVVTHPEFVVPLPNRVYNYFNAFLGSRSYETLYQNHPIAYSIMGHVHFRKTFQDNQTQYICACLGNKKHWSNKNEIEAEIKRTLVTFEI</sequence>
<dbReference type="Pfam" id="PF00149">
    <property type="entry name" value="Metallophos"/>
    <property type="match status" value="1"/>
</dbReference>
<dbReference type="SUPFAM" id="SSF56300">
    <property type="entry name" value="Metallo-dependent phosphatases"/>
    <property type="match status" value="1"/>
</dbReference>
<dbReference type="InterPro" id="IPR029052">
    <property type="entry name" value="Metallo-depent_PP-like"/>
</dbReference>
<dbReference type="GO" id="GO:0016787">
    <property type="term" value="F:hydrolase activity"/>
    <property type="evidence" value="ECO:0007669"/>
    <property type="project" value="InterPro"/>
</dbReference>
<evidence type="ECO:0000313" key="3">
    <source>
        <dbReference type="Proteomes" id="UP000198668"/>
    </source>
</evidence>
<proteinExistence type="predicted"/>
<dbReference type="PANTHER" id="PTHR36492">
    <property type="match status" value="1"/>
</dbReference>
<dbReference type="InterPro" id="IPR004843">
    <property type="entry name" value="Calcineurin-like_PHP"/>
</dbReference>
<dbReference type="Proteomes" id="UP000198668">
    <property type="component" value="Unassembled WGS sequence"/>
</dbReference>
<dbReference type="InterPro" id="IPR052963">
    <property type="entry name" value="Pantetheine_PDE"/>
</dbReference>
<dbReference type="AlphaFoldDB" id="A0A1I3CUS2"/>
<dbReference type="Gene3D" id="3.60.21.10">
    <property type="match status" value="1"/>
</dbReference>
<dbReference type="NCBIfam" id="TIGR03729">
    <property type="entry name" value="acc_ester"/>
    <property type="match status" value="1"/>
</dbReference>